<dbReference type="InterPro" id="IPR006311">
    <property type="entry name" value="TAT_signal"/>
</dbReference>
<protein>
    <recommendedName>
        <fullName evidence="5">Protamine-2 (Modular protein)</fullName>
    </recommendedName>
</protein>
<dbReference type="RefSeq" id="WP_222875676.1">
    <property type="nucleotide sequence ID" value="NZ_AP023361.1"/>
</dbReference>
<evidence type="ECO:0000256" key="1">
    <source>
        <dbReference type="SAM" id="MobiDB-lite"/>
    </source>
</evidence>
<reference evidence="3 4" key="1">
    <citation type="submission" date="2020-08" db="EMBL/GenBank/DDBJ databases">
        <title>Genome sequence of Rhizobiales bacterium strain IZ6.</title>
        <authorList>
            <person name="Nakai R."/>
            <person name="Naganuma T."/>
        </authorList>
    </citation>
    <scope>NUCLEOTIDE SEQUENCE [LARGE SCALE GENOMIC DNA]</scope>
    <source>
        <strain evidence="3 4">IZ6</strain>
    </source>
</reference>
<keyword evidence="4" id="KW-1185">Reference proteome</keyword>
<dbReference type="KEGG" id="tso:IZ6_28110"/>
<dbReference type="Proteomes" id="UP000515317">
    <property type="component" value="Chromosome"/>
</dbReference>
<feature type="compositionally biased region" description="Acidic residues" evidence="1">
    <location>
        <begin position="46"/>
        <end position="60"/>
    </location>
</feature>
<evidence type="ECO:0008006" key="5">
    <source>
        <dbReference type="Google" id="ProtNLM"/>
    </source>
</evidence>
<gene>
    <name evidence="3" type="ORF">IZ6_28110</name>
</gene>
<keyword evidence="2" id="KW-0732">Signal</keyword>
<dbReference type="AlphaFoldDB" id="A0A6S6QR68"/>
<sequence length="127" mass="14840">MDRRLFLTGLIGAAGTAAFAAALPRQAGAAVADPLADLRPPRPDDMPEWEVAETPVEEGEQYAVSSGSGNNNRRRPPPSGRYFPRHHHGGGHHRRRRRRYRHWRRNCYWRYGRRICRRVPIWIWGWY</sequence>
<accession>A0A6S6QR68</accession>
<organism evidence="3 4">
    <name type="scientific">Terrihabitans soli</name>
    <dbReference type="NCBI Taxonomy" id="708113"/>
    <lineage>
        <taxon>Bacteria</taxon>
        <taxon>Pseudomonadati</taxon>
        <taxon>Pseudomonadota</taxon>
        <taxon>Alphaproteobacteria</taxon>
        <taxon>Hyphomicrobiales</taxon>
        <taxon>Terrihabitans</taxon>
    </lineage>
</organism>
<feature type="chain" id="PRO_5028111264" description="Protamine-2 (Modular protein)" evidence="2">
    <location>
        <begin position="21"/>
        <end position="127"/>
    </location>
</feature>
<evidence type="ECO:0000256" key="2">
    <source>
        <dbReference type="SAM" id="SignalP"/>
    </source>
</evidence>
<dbReference type="PROSITE" id="PS51318">
    <property type="entry name" value="TAT"/>
    <property type="match status" value="1"/>
</dbReference>
<feature type="compositionally biased region" description="Basic residues" evidence="1">
    <location>
        <begin position="83"/>
        <end position="98"/>
    </location>
</feature>
<feature type="signal peptide" evidence="2">
    <location>
        <begin position="1"/>
        <end position="20"/>
    </location>
</feature>
<proteinExistence type="predicted"/>
<feature type="region of interest" description="Disordered" evidence="1">
    <location>
        <begin position="34"/>
        <end position="98"/>
    </location>
</feature>
<evidence type="ECO:0000313" key="4">
    <source>
        <dbReference type="Proteomes" id="UP000515317"/>
    </source>
</evidence>
<dbReference type="EMBL" id="AP023361">
    <property type="protein sequence ID" value="BCJ92076.1"/>
    <property type="molecule type" value="Genomic_DNA"/>
</dbReference>
<evidence type="ECO:0000313" key="3">
    <source>
        <dbReference type="EMBL" id="BCJ92076.1"/>
    </source>
</evidence>
<name>A0A6S6QR68_9HYPH</name>